<gene>
    <name evidence="2" type="ORF">CYCCA115_LOCUS10239</name>
</gene>
<dbReference type="AlphaFoldDB" id="A0AAD2CUY1"/>
<feature type="domain" description="DUF4209" evidence="1">
    <location>
        <begin position="5"/>
        <end position="48"/>
    </location>
</feature>
<dbReference type="PANTHER" id="PTHR31701:SF2">
    <property type="entry name" value="ENDOPLASMIC RETICULUM MEMBRANE-ASSOCIATED RNA DEGRADATION PROTEIN"/>
    <property type="match status" value="1"/>
</dbReference>
<accession>A0AAD2CUY1</accession>
<dbReference type="EMBL" id="CAKOGP040001580">
    <property type="protein sequence ID" value="CAJ1946098.1"/>
    <property type="molecule type" value="Genomic_DNA"/>
</dbReference>
<dbReference type="Pfam" id="PF13910">
    <property type="entry name" value="DUF4209"/>
    <property type="match status" value="1"/>
</dbReference>
<reference evidence="2" key="1">
    <citation type="submission" date="2023-08" db="EMBL/GenBank/DDBJ databases">
        <authorList>
            <person name="Audoor S."/>
            <person name="Bilcke G."/>
        </authorList>
    </citation>
    <scope>NUCLEOTIDE SEQUENCE</scope>
</reference>
<evidence type="ECO:0000313" key="2">
    <source>
        <dbReference type="EMBL" id="CAJ1946098.1"/>
    </source>
</evidence>
<dbReference type="PANTHER" id="PTHR31701">
    <property type="entry name" value="ENDOPLASMIC RETICULUM MEMBRANE-ASSOCIATED RNA DEGRADATION PROTEIN"/>
    <property type="match status" value="1"/>
</dbReference>
<name>A0AAD2CUY1_9STRA</name>
<organism evidence="2 3">
    <name type="scientific">Cylindrotheca closterium</name>
    <dbReference type="NCBI Taxonomy" id="2856"/>
    <lineage>
        <taxon>Eukaryota</taxon>
        <taxon>Sar</taxon>
        <taxon>Stramenopiles</taxon>
        <taxon>Ochrophyta</taxon>
        <taxon>Bacillariophyta</taxon>
        <taxon>Bacillariophyceae</taxon>
        <taxon>Bacillariophycidae</taxon>
        <taxon>Bacillariales</taxon>
        <taxon>Bacillariaceae</taxon>
        <taxon>Cylindrotheca</taxon>
    </lineage>
</organism>
<sequence>MISEIRIPDVRRALQLLLLPSGLNLRNLVWHGFVPELPRHWLSVVVVLAIILQEDDHVKIENPLDKHDLDLKLVDGFESVFLYDIDVTRTTEAVLDWLPKTHHALWYLAIDWYKAKTKPVSTMAILIVLLESGLRQIWCRCNEKPDLIAVPTEYFVTLDGFGQRKKQHNILLHPYLLDNGSRNKLIEFLPGSSTALITDLFCSPGGPNIRGLVSHGSYDANLLEEWERHNDCDGTSENLWQTTHTVLVGLHLAASREGIDYQPVFSNSAVSEQLLNQAQVQLRELRDLQVDCQKYASVATRSIGDTKTIDVVPESFAAFRLLPQRRSWTADDVFFEHQSNVKLANVGAAQMLLRDVEIATATHKRELQEALNSLEESKDVGKRKQKRNLRIVESTHAAYSLYRFGMCVAFLHLKEQLTEGDKTVESVSMRAVERARMVISTFDTFLHSNTERAMKSLREYNTANKTREIAGVICHQIFQEDANV</sequence>
<evidence type="ECO:0000259" key="1">
    <source>
        <dbReference type="Pfam" id="PF13910"/>
    </source>
</evidence>
<dbReference type="InterPro" id="IPR039635">
    <property type="entry name" value="ERMARD"/>
</dbReference>
<dbReference type="Proteomes" id="UP001295423">
    <property type="component" value="Unassembled WGS sequence"/>
</dbReference>
<proteinExistence type="predicted"/>
<dbReference type="InterPro" id="IPR025209">
    <property type="entry name" value="DUF4209"/>
</dbReference>
<comment type="caution">
    <text evidence="2">The sequence shown here is derived from an EMBL/GenBank/DDBJ whole genome shotgun (WGS) entry which is preliminary data.</text>
</comment>
<protein>
    <recommendedName>
        <fullName evidence="1">DUF4209 domain-containing protein</fullName>
    </recommendedName>
</protein>
<evidence type="ECO:0000313" key="3">
    <source>
        <dbReference type="Proteomes" id="UP001295423"/>
    </source>
</evidence>
<keyword evidence="3" id="KW-1185">Reference proteome</keyword>